<dbReference type="Pfam" id="PF13336">
    <property type="entry name" value="AcetylCoA_hyd_C"/>
    <property type="match status" value="1"/>
</dbReference>
<dbReference type="KEGG" id="dci:103517594"/>
<feature type="domain" description="Acetyl-CoA hydrolase/transferase C-terminal" evidence="4">
    <location>
        <begin position="279"/>
        <end position="434"/>
    </location>
</feature>
<sequence length="444" mass="48705">MSAKKHYSTTTSSMELISKEQAVQFIKPNSLVFVEGVVGTPKVLMNAMYDHVKSKNIQGVTVLDVFSLYPYDNMTPEDDCVRRLSFFVSPYTRKYVNTGAAEYIPIMLNDLPMVFDRGYFSPDVALISVSPPDASGFVSLGTNVVELLSVIRGSKRVIAQINDRMPRSLGEALVHVSEIDYGVEVSYELFSPATEEVTEIDSAIANHICDELLEDEATLQIGLGKIPEAILSNIKHQINLGVHTELLTPGVIKLFNSGVINNSKKSIDRGQITATLLLGDKPLYDFVHNNELVQMKRGTYSNDPAIIRQNHRMTAINTCLEIDITGQVVSDSLGTRIYSGFGGQVDFMRGALTGLDGKGKAILALPSTDVSTGLSKIVPTIKPGAGVVCSRAHVQYVVTEYGCADLFAKSTRQRAHALIRIAHPQHREALEREAYEILKVMPSL</sequence>
<feature type="domain" description="Acetyl-CoA hydrolase/transferase N-terminal" evidence="3">
    <location>
        <begin position="16"/>
        <end position="182"/>
    </location>
</feature>
<evidence type="ECO:0000313" key="5">
    <source>
        <dbReference type="Proteomes" id="UP000079169"/>
    </source>
</evidence>
<dbReference type="SUPFAM" id="SSF100950">
    <property type="entry name" value="NagB/RpiA/CoA transferase-like"/>
    <property type="match status" value="2"/>
</dbReference>
<dbReference type="InterPro" id="IPR046433">
    <property type="entry name" value="ActCoA_hydro"/>
</dbReference>
<dbReference type="GO" id="GO:0008775">
    <property type="term" value="F:acetate CoA-transferase activity"/>
    <property type="evidence" value="ECO:0007669"/>
    <property type="project" value="InterPro"/>
</dbReference>
<dbReference type="InterPro" id="IPR003702">
    <property type="entry name" value="ActCoA_hydro_N"/>
</dbReference>
<evidence type="ECO:0000313" key="7">
    <source>
        <dbReference type="RefSeq" id="XP_026685427.1"/>
    </source>
</evidence>
<dbReference type="PANTHER" id="PTHR21432:SF20">
    <property type="entry name" value="ACETYL-COA HYDROLASE"/>
    <property type="match status" value="1"/>
</dbReference>
<dbReference type="GO" id="GO:0005739">
    <property type="term" value="C:mitochondrion"/>
    <property type="evidence" value="ECO:0007669"/>
    <property type="project" value="TreeGrafter"/>
</dbReference>
<dbReference type="Pfam" id="PF02550">
    <property type="entry name" value="AcetylCoA_hydro"/>
    <property type="match status" value="1"/>
</dbReference>
<evidence type="ECO:0000259" key="4">
    <source>
        <dbReference type="Pfam" id="PF13336"/>
    </source>
</evidence>
<dbReference type="Gene3D" id="3.30.750.70">
    <property type="entry name" value="4-hydroxybutyrate coenzyme like domains"/>
    <property type="match status" value="1"/>
</dbReference>
<evidence type="ECO:0000259" key="3">
    <source>
        <dbReference type="Pfam" id="PF02550"/>
    </source>
</evidence>
<dbReference type="Proteomes" id="UP000079169">
    <property type="component" value="Unplaced"/>
</dbReference>
<accession>A0A3Q0JAH3</accession>
<dbReference type="PaxDb" id="121845-A0A3Q0JAH3"/>
<dbReference type="GO" id="GO:0006083">
    <property type="term" value="P:acetate metabolic process"/>
    <property type="evidence" value="ECO:0007669"/>
    <property type="project" value="InterPro"/>
</dbReference>
<dbReference type="PANTHER" id="PTHR21432">
    <property type="entry name" value="ACETYL-COA HYDROLASE-RELATED"/>
    <property type="match status" value="1"/>
</dbReference>
<dbReference type="GeneID" id="103517594"/>
<comment type="similarity">
    <text evidence="1">Belongs to the acetyl-CoA hydrolase/transferase family.</text>
</comment>
<dbReference type="Gene3D" id="3.40.1080.10">
    <property type="entry name" value="Glutaconate Coenzyme A-transferase"/>
    <property type="match status" value="1"/>
</dbReference>
<dbReference type="RefSeq" id="XP_026685426.1">
    <property type="nucleotide sequence ID" value="XM_026829625.1"/>
</dbReference>
<dbReference type="STRING" id="121845.A0A3Q0JAH3"/>
<reference evidence="6 7" key="1">
    <citation type="submission" date="2025-04" db="UniProtKB">
        <authorList>
            <consortium name="RefSeq"/>
        </authorList>
    </citation>
    <scope>IDENTIFICATION</scope>
</reference>
<dbReference type="AlphaFoldDB" id="A0A3Q0JAH3"/>
<evidence type="ECO:0000313" key="6">
    <source>
        <dbReference type="RefSeq" id="XP_026685426.1"/>
    </source>
</evidence>
<evidence type="ECO:0000256" key="2">
    <source>
        <dbReference type="ARBA" id="ARBA00022679"/>
    </source>
</evidence>
<protein>
    <submittedName>
        <fullName evidence="6">Uncharacterized protein LOC103517594 isoform X1</fullName>
    </submittedName>
    <submittedName>
        <fullName evidence="7">Uncharacterized protein LOC103517594 isoform X2</fullName>
    </submittedName>
</protein>
<dbReference type="InterPro" id="IPR038460">
    <property type="entry name" value="AcetylCoA_hyd_C_sf"/>
</dbReference>
<proteinExistence type="inferred from homology"/>
<dbReference type="RefSeq" id="XP_026685427.1">
    <property type="nucleotide sequence ID" value="XM_026829626.1"/>
</dbReference>
<gene>
    <name evidence="6 7" type="primary">LOC103517594</name>
</gene>
<dbReference type="Gene3D" id="3.40.1080.20">
    <property type="entry name" value="Acetyl-CoA hydrolase/transferase C-terminal domain"/>
    <property type="match status" value="1"/>
</dbReference>
<keyword evidence="5" id="KW-1185">Reference proteome</keyword>
<name>A0A3Q0JAH3_DIACI</name>
<evidence type="ECO:0000256" key="1">
    <source>
        <dbReference type="ARBA" id="ARBA00009632"/>
    </source>
</evidence>
<organism evidence="5 6">
    <name type="scientific">Diaphorina citri</name>
    <name type="common">Asian citrus psyllid</name>
    <dbReference type="NCBI Taxonomy" id="121845"/>
    <lineage>
        <taxon>Eukaryota</taxon>
        <taxon>Metazoa</taxon>
        <taxon>Ecdysozoa</taxon>
        <taxon>Arthropoda</taxon>
        <taxon>Hexapoda</taxon>
        <taxon>Insecta</taxon>
        <taxon>Pterygota</taxon>
        <taxon>Neoptera</taxon>
        <taxon>Paraneoptera</taxon>
        <taxon>Hemiptera</taxon>
        <taxon>Sternorrhyncha</taxon>
        <taxon>Psylloidea</taxon>
        <taxon>Psyllidae</taxon>
        <taxon>Diaphorininae</taxon>
        <taxon>Diaphorina</taxon>
    </lineage>
</organism>
<dbReference type="InterPro" id="IPR026888">
    <property type="entry name" value="AcetylCoA_hyd_C"/>
</dbReference>
<dbReference type="InterPro" id="IPR037171">
    <property type="entry name" value="NagB/RpiA_transferase-like"/>
</dbReference>
<keyword evidence="2" id="KW-0808">Transferase</keyword>